<evidence type="ECO:0000256" key="8">
    <source>
        <dbReference type="ARBA" id="ARBA00023065"/>
    </source>
</evidence>
<feature type="transmembrane region" description="Helical" evidence="12">
    <location>
        <begin position="342"/>
        <end position="367"/>
    </location>
</feature>
<protein>
    <recommendedName>
        <fullName evidence="15">Sodium-dependent multivitamin transporter</fullName>
    </recommendedName>
</protein>
<feature type="transmembrane region" description="Helical" evidence="12">
    <location>
        <begin position="53"/>
        <end position="74"/>
    </location>
</feature>
<dbReference type="InterPro" id="IPR051163">
    <property type="entry name" value="Sodium:Solute_Symporter_SSF"/>
</dbReference>
<feature type="transmembrane region" description="Helical" evidence="12">
    <location>
        <begin position="130"/>
        <end position="155"/>
    </location>
</feature>
<evidence type="ECO:0000256" key="5">
    <source>
        <dbReference type="ARBA" id="ARBA00022692"/>
    </source>
</evidence>
<evidence type="ECO:0000313" key="13">
    <source>
        <dbReference type="EMBL" id="KAK7114918.1"/>
    </source>
</evidence>
<proteinExistence type="inferred from homology"/>
<feature type="transmembrane region" description="Helical" evidence="12">
    <location>
        <begin position="449"/>
        <end position="470"/>
    </location>
</feature>
<feature type="transmembrane region" description="Helical" evidence="12">
    <location>
        <begin position="161"/>
        <end position="180"/>
    </location>
</feature>
<comment type="caution">
    <text evidence="13">The sequence shown here is derived from an EMBL/GenBank/DDBJ whole genome shotgun (WGS) entry which is preliminary data.</text>
</comment>
<evidence type="ECO:0000256" key="11">
    <source>
        <dbReference type="RuleBase" id="RU362091"/>
    </source>
</evidence>
<feature type="transmembrane region" description="Helical" evidence="12">
    <location>
        <begin position="282"/>
        <end position="307"/>
    </location>
</feature>
<dbReference type="Proteomes" id="UP001374579">
    <property type="component" value="Unassembled WGS sequence"/>
</dbReference>
<keyword evidence="4" id="KW-1003">Cell membrane</keyword>
<gene>
    <name evidence="13" type="ORF">V1264_000894</name>
</gene>
<keyword evidence="10" id="KW-0739">Sodium transport</keyword>
<evidence type="ECO:0000256" key="7">
    <source>
        <dbReference type="ARBA" id="ARBA00023053"/>
    </source>
</evidence>
<reference evidence="13 14" key="1">
    <citation type="submission" date="2024-02" db="EMBL/GenBank/DDBJ databases">
        <title>Chromosome-scale genome assembly of the rough periwinkle Littorina saxatilis.</title>
        <authorList>
            <person name="De Jode A."/>
            <person name="Faria R."/>
            <person name="Formenti G."/>
            <person name="Sims Y."/>
            <person name="Smith T.P."/>
            <person name="Tracey A."/>
            <person name="Wood J.M.D."/>
            <person name="Zagrodzka Z.B."/>
            <person name="Johannesson K."/>
            <person name="Butlin R.K."/>
            <person name="Leder E.H."/>
        </authorList>
    </citation>
    <scope>NUCLEOTIDE SEQUENCE [LARGE SCALE GENOMIC DNA]</scope>
    <source>
        <strain evidence="13">Snail1</strain>
        <tissue evidence="13">Muscle</tissue>
    </source>
</reference>
<dbReference type="PANTHER" id="PTHR42985">
    <property type="entry name" value="SODIUM-COUPLED MONOCARBOXYLATE TRANSPORTER"/>
    <property type="match status" value="1"/>
</dbReference>
<feature type="transmembrane region" description="Helical" evidence="12">
    <location>
        <begin position="539"/>
        <end position="560"/>
    </location>
</feature>
<keyword evidence="7" id="KW-0915">Sodium</keyword>
<sequence length="607" mass="66536">MTSTTTTMQREFHWADYVVFSSVLFVSAAIGLFSAVKHRKATPEQLLTGNRKLPLLPVALSLAASFMSAIFVLGVPAEAYINSAEYWLIGLGYIPAEIITCFVIMPVFYKLKLTSAYEYLELRFNRLIRILGSLTFTLEMLLYMAVVMYAPALALSQVTNLSMEVSILATGLVCTFYTALGGIKAVVWTDAFQMLVILAGFLTLTIRGASNVGGWDIVMQRAFEGQRFTWSLDVDPNPFVRHTVWTLFIGGTVTSLTVYAANQALLQRYLSMRSVTSAKWAIMLHLPISEFFLALAMMSGLVMYAFYYNCDPMKRGLVAKPDQLMPYFMMETLGDFPGLPGLFVACIYSAALSTVSSGVNSLAAVTLEDFLKSWLKKLTEGKASNRLFTIVTVASAIFYGLVTIGLAYLAGVMGKQVLQIALSIFGMVGGPLLGLILVGMFFPCVNSWGAGVGLAVSLVISFWVGLGAIFNPRPSVSLLPALNTRLCNISNSDLNMTFLTTMATSQSSFYINSTMESTTLPPESGGLADTWYRLSYQHYGTLAVIISVVVGIIVSAITGFNKNRELDRRTYYDILGLCKPKAPQRVPEQQAGLMDDAGNEHFENTRL</sequence>
<dbReference type="GO" id="GO:0006814">
    <property type="term" value="P:sodium ion transport"/>
    <property type="evidence" value="ECO:0007669"/>
    <property type="project" value="UniProtKB-KW"/>
</dbReference>
<comment type="subcellular location">
    <subcellularLocation>
        <location evidence="1">Cell membrane</location>
        <topology evidence="1">Multi-pass membrane protein</topology>
    </subcellularLocation>
</comment>
<evidence type="ECO:0000256" key="4">
    <source>
        <dbReference type="ARBA" id="ARBA00022475"/>
    </source>
</evidence>
<name>A0AAN9GNC9_9CAEN</name>
<dbReference type="GO" id="GO:0005886">
    <property type="term" value="C:plasma membrane"/>
    <property type="evidence" value="ECO:0007669"/>
    <property type="project" value="UniProtKB-SubCell"/>
</dbReference>
<accession>A0AAN9GNC9</accession>
<feature type="transmembrane region" description="Helical" evidence="12">
    <location>
        <begin position="242"/>
        <end position="261"/>
    </location>
</feature>
<evidence type="ECO:0008006" key="15">
    <source>
        <dbReference type="Google" id="ProtNLM"/>
    </source>
</evidence>
<dbReference type="Gene3D" id="1.20.1730.10">
    <property type="entry name" value="Sodium/glucose cotransporter"/>
    <property type="match status" value="1"/>
</dbReference>
<comment type="similarity">
    <text evidence="2 11">Belongs to the sodium:solute symporter (SSF) (TC 2.A.21) family.</text>
</comment>
<evidence type="ECO:0000256" key="9">
    <source>
        <dbReference type="ARBA" id="ARBA00023136"/>
    </source>
</evidence>
<evidence type="ECO:0000256" key="6">
    <source>
        <dbReference type="ARBA" id="ARBA00022989"/>
    </source>
</evidence>
<keyword evidence="14" id="KW-1185">Reference proteome</keyword>
<dbReference type="AlphaFoldDB" id="A0AAN9GNC9"/>
<dbReference type="NCBIfam" id="TIGR00813">
    <property type="entry name" value="sss"/>
    <property type="match status" value="1"/>
</dbReference>
<evidence type="ECO:0000313" key="14">
    <source>
        <dbReference type="Proteomes" id="UP001374579"/>
    </source>
</evidence>
<feature type="transmembrane region" description="Helical" evidence="12">
    <location>
        <begin position="86"/>
        <end position="109"/>
    </location>
</feature>
<feature type="transmembrane region" description="Helical" evidence="12">
    <location>
        <begin position="192"/>
        <end position="210"/>
    </location>
</feature>
<feature type="transmembrane region" description="Helical" evidence="12">
    <location>
        <begin position="12"/>
        <end position="33"/>
    </location>
</feature>
<dbReference type="GO" id="GO:0015293">
    <property type="term" value="F:symporter activity"/>
    <property type="evidence" value="ECO:0007669"/>
    <property type="project" value="TreeGrafter"/>
</dbReference>
<keyword evidence="3" id="KW-0813">Transport</keyword>
<dbReference type="EMBL" id="JBAMIC010000001">
    <property type="protein sequence ID" value="KAK7114918.1"/>
    <property type="molecule type" value="Genomic_DNA"/>
</dbReference>
<keyword evidence="8" id="KW-0406">Ion transport</keyword>
<evidence type="ECO:0000256" key="1">
    <source>
        <dbReference type="ARBA" id="ARBA00004651"/>
    </source>
</evidence>
<dbReference type="InterPro" id="IPR001734">
    <property type="entry name" value="Na/solute_symporter"/>
</dbReference>
<keyword evidence="5 12" id="KW-0812">Transmembrane</keyword>
<feature type="transmembrane region" description="Helical" evidence="12">
    <location>
        <begin position="417"/>
        <end position="442"/>
    </location>
</feature>
<evidence type="ECO:0000256" key="10">
    <source>
        <dbReference type="ARBA" id="ARBA00023201"/>
    </source>
</evidence>
<keyword evidence="9 12" id="KW-0472">Membrane</keyword>
<feature type="transmembrane region" description="Helical" evidence="12">
    <location>
        <begin position="387"/>
        <end position="411"/>
    </location>
</feature>
<dbReference type="PANTHER" id="PTHR42985:SF2">
    <property type="entry name" value="SODIUM-DEPENDENT MULTIVITAMIN TRANSPORTER"/>
    <property type="match status" value="1"/>
</dbReference>
<dbReference type="PROSITE" id="PS50283">
    <property type="entry name" value="NA_SOLUT_SYMP_3"/>
    <property type="match status" value="1"/>
</dbReference>
<evidence type="ECO:0000256" key="3">
    <source>
        <dbReference type="ARBA" id="ARBA00022448"/>
    </source>
</evidence>
<evidence type="ECO:0000256" key="2">
    <source>
        <dbReference type="ARBA" id="ARBA00006434"/>
    </source>
</evidence>
<dbReference type="InterPro" id="IPR038377">
    <property type="entry name" value="Na/Glc_symporter_sf"/>
</dbReference>
<dbReference type="Pfam" id="PF00474">
    <property type="entry name" value="SSF"/>
    <property type="match status" value="1"/>
</dbReference>
<dbReference type="CDD" id="cd11492">
    <property type="entry name" value="SLC5sbd_NIS-SMVT"/>
    <property type="match status" value="1"/>
</dbReference>
<organism evidence="13 14">
    <name type="scientific">Littorina saxatilis</name>
    <dbReference type="NCBI Taxonomy" id="31220"/>
    <lineage>
        <taxon>Eukaryota</taxon>
        <taxon>Metazoa</taxon>
        <taxon>Spiralia</taxon>
        <taxon>Lophotrochozoa</taxon>
        <taxon>Mollusca</taxon>
        <taxon>Gastropoda</taxon>
        <taxon>Caenogastropoda</taxon>
        <taxon>Littorinimorpha</taxon>
        <taxon>Littorinoidea</taxon>
        <taxon>Littorinidae</taxon>
        <taxon>Littorina</taxon>
    </lineage>
</organism>
<keyword evidence="6 12" id="KW-1133">Transmembrane helix</keyword>
<evidence type="ECO:0000256" key="12">
    <source>
        <dbReference type="SAM" id="Phobius"/>
    </source>
</evidence>